<dbReference type="eggNOG" id="arCOG06448">
    <property type="taxonomic scope" value="Archaea"/>
</dbReference>
<comment type="caution">
    <text evidence="2">The sequence shown here is derived from an EMBL/GenBank/DDBJ whole genome shotgun (WGS) entry which is preliminary data.</text>
</comment>
<reference evidence="2 3" key="1">
    <citation type="journal article" date="2014" name="PLoS Genet.">
        <title>Phylogenetically driven sequencing of extremely halophilic archaea reveals strategies for static and dynamic osmo-response.</title>
        <authorList>
            <person name="Becker E.A."/>
            <person name="Seitzer P.M."/>
            <person name="Tritt A."/>
            <person name="Larsen D."/>
            <person name="Krusor M."/>
            <person name="Yao A.I."/>
            <person name="Wu D."/>
            <person name="Madern D."/>
            <person name="Eisen J.A."/>
            <person name="Darling A.E."/>
            <person name="Facciotti M.T."/>
        </authorList>
    </citation>
    <scope>NUCLEOTIDE SEQUENCE [LARGE SCALE GENOMIC DNA]</scope>
    <source>
        <strain evidence="2 3">DSM 1307</strain>
    </source>
</reference>
<evidence type="ECO:0000259" key="1">
    <source>
        <dbReference type="Pfam" id="PF26481"/>
    </source>
</evidence>
<feature type="domain" description="DUF8154" evidence="1">
    <location>
        <begin position="1"/>
        <end position="161"/>
    </location>
</feature>
<proteinExistence type="predicted"/>
<dbReference type="Pfam" id="PF26481">
    <property type="entry name" value="DUF8154"/>
    <property type="match status" value="1"/>
</dbReference>
<evidence type="ECO:0000313" key="2">
    <source>
        <dbReference type="EMBL" id="EMA45171.1"/>
    </source>
</evidence>
<dbReference type="OrthoDB" id="237859at2157"/>
<sequence length="168" mass="18811">MSSTRIESLLKEAQAAFDQHPTDIEDGLEVNDTALLQLRKACRLLTGAEQLLDAGYYTIVIETSFVAIERTIEFRLLERGEMESRDLPGTHTGVYREAATIGLFAEATADDLADLWTEHRAKTYYQDGLAARERATKMYALATEIHAFVVGRSSQGHECVCDQSREDH</sequence>
<protein>
    <recommendedName>
        <fullName evidence="1">DUF8154 domain-containing protein</fullName>
    </recommendedName>
</protein>
<gene>
    <name evidence="2" type="ORF">C448_07749</name>
</gene>
<dbReference type="Proteomes" id="UP000011568">
    <property type="component" value="Unassembled WGS sequence"/>
</dbReference>
<accession>M0MHJ1</accession>
<organism evidence="2 3">
    <name type="scientific">Halococcus morrhuae DSM 1307</name>
    <dbReference type="NCBI Taxonomy" id="931277"/>
    <lineage>
        <taxon>Archaea</taxon>
        <taxon>Methanobacteriati</taxon>
        <taxon>Methanobacteriota</taxon>
        <taxon>Stenosarchaea group</taxon>
        <taxon>Halobacteria</taxon>
        <taxon>Halobacteriales</taxon>
        <taxon>Halococcaceae</taxon>
        <taxon>Halococcus</taxon>
    </lineage>
</organism>
<dbReference type="EMBL" id="AOMC01000100">
    <property type="protein sequence ID" value="EMA45171.1"/>
    <property type="molecule type" value="Genomic_DNA"/>
</dbReference>
<dbReference type="STRING" id="931277.C448_07749"/>
<dbReference type="RefSeq" id="WP_004053502.1">
    <property type="nucleotide sequence ID" value="NZ_AOMC01000100.1"/>
</dbReference>
<dbReference type="AlphaFoldDB" id="M0MHJ1"/>
<evidence type="ECO:0000313" key="3">
    <source>
        <dbReference type="Proteomes" id="UP000011568"/>
    </source>
</evidence>
<name>M0MHJ1_HALMO</name>
<dbReference type="InterPro" id="IPR058467">
    <property type="entry name" value="DUF8154"/>
</dbReference>
<keyword evidence="3" id="KW-1185">Reference proteome</keyword>